<comment type="caution">
    <text evidence="1">The sequence shown here is derived from an EMBL/GenBank/DDBJ whole genome shotgun (WGS) entry which is preliminary data.</text>
</comment>
<evidence type="ECO:0000313" key="1">
    <source>
        <dbReference type="EMBL" id="KAJ8393284.1"/>
    </source>
</evidence>
<accession>A0AAD7WER6</accession>
<proteinExistence type="predicted"/>
<dbReference type="EMBL" id="JAINUG010000138">
    <property type="protein sequence ID" value="KAJ8393284.1"/>
    <property type="molecule type" value="Genomic_DNA"/>
</dbReference>
<gene>
    <name evidence="1" type="ORF">AAFF_G00061850</name>
</gene>
<keyword evidence="2" id="KW-1185">Reference proteome</keyword>
<organism evidence="1 2">
    <name type="scientific">Aldrovandia affinis</name>
    <dbReference type="NCBI Taxonomy" id="143900"/>
    <lineage>
        <taxon>Eukaryota</taxon>
        <taxon>Metazoa</taxon>
        <taxon>Chordata</taxon>
        <taxon>Craniata</taxon>
        <taxon>Vertebrata</taxon>
        <taxon>Euteleostomi</taxon>
        <taxon>Actinopterygii</taxon>
        <taxon>Neopterygii</taxon>
        <taxon>Teleostei</taxon>
        <taxon>Notacanthiformes</taxon>
        <taxon>Halosauridae</taxon>
        <taxon>Aldrovandia</taxon>
    </lineage>
</organism>
<evidence type="ECO:0000313" key="2">
    <source>
        <dbReference type="Proteomes" id="UP001221898"/>
    </source>
</evidence>
<dbReference type="AlphaFoldDB" id="A0AAD7WER6"/>
<name>A0AAD7WER6_9TELE</name>
<protein>
    <submittedName>
        <fullName evidence="1">Uncharacterized protein</fullName>
    </submittedName>
</protein>
<reference evidence="1" key="1">
    <citation type="journal article" date="2023" name="Science">
        <title>Genome structures resolve the early diversification of teleost fishes.</title>
        <authorList>
            <person name="Parey E."/>
            <person name="Louis A."/>
            <person name="Montfort J."/>
            <person name="Bouchez O."/>
            <person name="Roques C."/>
            <person name="Iampietro C."/>
            <person name="Lluch J."/>
            <person name="Castinel A."/>
            <person name="Donnadieu C."/>
            <person name="Desvignes T."/>
            <person name="Floi Bucao C."/>
            <person name="Jouanno E."/>
            <person name="Wen M."/>
            <person name="Mejri S."/>
            <person name="Dirks R."/>
            <person name="Jansen H."/>
            <person name="Henkel C."/>
            <person name="Chen W.J."/>
            <person name="Zahm M."/>
            <person name="Cabau C."/>
            <person name="Klopp C."/>
            <person name="Thompson A.W."/>
            <person name="Robinson-Rechavi M."/>
            <person name="Braasch I."/>
            <person name="Lecointre G."/>
            <person name="Bobe J."/>
            <person name="Postlethwait J.H."/>
            <person name="Berthelot C."/>
            <person name="Roest Crollius H."/>
            <person name="Guiguen Y."/>
        </authorList>
    </citation>
    <scope>NUCLEOTIDE SEQUENCE</scope>
    <source>
        <strain evidence="1">NC1722</strain>
    </source>
</reference>
<sequence length="216" mass="21325">MEGDLAILVGTLPSSGLVGEVQRPDLIAKPGADHTPGTESGGVQAAVPVPVLGDPGVIAAPDPVPDPALALALVLNPAVGMAAEQRLFSVALALGKVIGSAKVLTAVPGAAAGSGLAQVSAALSPELFSPVAGGSAAEELGESLSASAEGVALLTSVDITSPMWEDSPDSEEAVADWAQASLRKRASSGGAECPKGRKATSEIELSNKYEVLGVFG</sequence>
<dbReference type="Proteomes" id="UP001221898">
    <property type="component" value="Unassembled WGS sequence"/>
</dbReference>